<organism evidence="1 2">
    <name type="scientific">Silvibacterium bohemicum</name>
    <dbReference type="NCBI Taxonomy" id="1577686"/>
    <lineage>
        <taxon>Bacteria</taxon>
        <taxon>Pseudomonadati</taxon>
        <taxon>Acidobacteriota</taxon>
        <taxon>Terriglobia</taxon>
        <taxon>Terriglobales</taxon>
        <taxon>Acidobacteriaceae</taxon>
        <taxon>Silvibacterium</taxon>
    </lineage>
</organism>
<dbReference type="GO" id="GO:0006355">
    <property type="term" value="P:regulation of DNA-templated transcription"/>
    <property type="evidence" value="ECO:0007669"/>
    <property type="project" value="InterPro"/>
</dbReference>
<reference evidence="1 2" key="1">
    <citation type="submission" date="2020-08" db="EMBL/GenBank/DDBJ databases">
        <title>Genomic Encyclopedia of Type Strains, Phase IV (KMG-IV): sequencing the most valuable type-strain genomes for metagenomic binning, comparative biology and taxonomic classification.</title>
        <authorList>
            <person name="Goeker M."/>
        </authorList>
    </citation>
    <scope>NUCLEOTIDE SEQUENCE [LARGE SCALE GENOMIC DNA]</scope>
    <source>
        <strain evidence="1 2">DSM 103733</strain>
    </source>
</reference>
<dbReference type="RefSeq" id="WP_050057856.1">
    <property type="nucleotide sequence ID" value="NZ_JACHEK010000001.1"/>
</dbReference>
<dbReference type="EMBL" id="JACHEK010000001">
    <property type="protein sequence ID" value="MBB6142657.1"/>
    <property type="molecule type" value="Genomic_DNA"/>
</dbReference>
<dbReference type="AlphaFoldDB" id="A0A841JQ17"/>
<proteinExistence type="predicted"/>
<dbReference type="InterPro" id="IPR010985">
    <property type="entry name" value="Ribbon_hlx_hlx"/>
</dbReference>
<dbReference type="OrthoDB" id="122164at2"/>
<comment type="caution">
    <text evidence="1">The sequence shown here is derived from an EMBL/GenBank/DDBJ whole genome shotgun (WGS) entry which is preliminary data.</text>
</comment>
<evidence type="ECO:0000313" key="1">
    <source>
        <dbReference type="EMBL" id="MBB6142657.1"/>
    </source>
</evidence>
<evidence type="ECO:0000313" key="2">
    <source>
        <dbReference type="Proteomes" id="UP000538666"/>
    </source>
</evidence>
<accession>A0A841JQ17</accession>
<evidence type="ECO:0008006" key="3">
    <source>
        <dbReference type="Google" id="ProtNLM"/>
    </source>
</evidence>
<dbReference type="InterPro" id="IPR008651">
    <property type="entry name" value="Uncharacterised_HicB"/>
</dbReference>
<protein>
    <recommendedName>
        <fullName evidence="3">Toxin-antitoxin system HicB family antitoxin</fullName>
    </recommendedName>
</protein>
<dbReference type="Pfam" id="PF05534">
    <property type="entry name" value="HicB"/>
    <property type="match status" value="1"/>
</dbReference>
<keyword evidence="2" id="KW-1185">Reference proteome</keyword>
<dbReference type="Proteomes" id="UP000538666">
    <property type="component" value="Unassembled WGS sequence"/>
</dbReference>
<sequence>MQQKIPQDNKGNADPLTVLECIVGFSTETLSMGQTENIARSFALRLPQSSLARAKVLAETEGISLNHFINLAIVEKITRLKELDKTLSTGTEAS</sequence>
<name>A0A841JQ17_9BACT</name>
<dbReference type="SUPFAM" id="SSF47598">
    <property type="entry name" value="Ribbon-helix-helix"/>
    <property type="match status" value="1"/>
</dbReference>
<gene>
    <name evidence="1" type="ORF">HNQ77_000595</name>
</gene>